<dbReference type="EMBL" id="KZ680216">
    <property type="protein sequence ID" value="PTB64636.1"/>
    <property type="molecule type" value="Genomic_DNA"/>
</dbReference>
<protein>
    <submittedName>
        <fullName evidence="1">Uncharacterized protein</fullName>
    </submittedName>
</protein>
<dbReference type="RefSeq" id="XP_024747956.1">
    <property type="nucleotide sequence ID" value="XM_024896035.1"/>
</dbReference>
<gene>
    <name evidence="1" type="ORF">BBK36DRAFT_1176903</name>
</gene>
<dbReference type="Proteomes" id="UP000241546">
    <property type="component" value="Unassembled WGS sequence"/>
</dbReference>
<keyword evidence="2" id="KW-1185">Reference proteome</keyword>
<organism evidence="1 2">
    <name type="scientific">Trichoderma citrinoviride</name>
    <dbReference type="NCBI Taxonomy" id="58853"/>
    <lineage>
        <taxon>Eukaryota</taxon>
        <taxon>Fungi</taxon>
        <taxon>Dikarya</taxon>
        <taxon>Ascomycota</taxon>
        <taxon>Pezizomycotina</taxon>
        <taxon>Sordariomycetes</taxon>
        <taxon>Hypocreomycetidae</taxon>
        <taxon>Hypocreales</taxon>
        <taxon>Hypocreaceae</taxon>
        <taxon>Trichoderma</taxon>
    </lineage>
</organism>
<dbReference type="GeneID" id="36604153"/>
<evidence type="ECO:0000313" key="1">
    <source>
        <dbReference type="EMBL" id="PTB64636.1"/>
    </source>
</evidence>
<reference evidence="2" key="1">
    <citation type="submission" date="2016-07" db="EMBL/GenBank/DDBJ databases">
        <title>Multiple horizontal gene transfer events from other fungi enriched the ability of initially mycotrophic Trichoderma (Ascomycota) to feed on dead plant biomass.</title>
        <authorList>
            <consortium name="DOE Joint Genome Institute"/>
            <person name="Atanasova L."/>
            <person name="Chenthamara K."/>
            <person name="Zhang J."/>
            <person name="Grujic M."/>
            <person name="Henrissat B."/>
            <person name="Kuo A."/>
            <person name="Aerts A."/>
            <person name="Salamov A."/>
            <person name="Lipzen A."/>
            <person name="Labutti K."/>
            <person name="Barry K."/>
            <person name="Miao Y."/>
            <person name="Rahimi M.J."/>
            <person name="Shen Q."/>
            <person name="Grigoriev I.V."/>
            <person name="Kubicek C.P."/>
            <person name="Druzhinina I.S."/>
        </authorList>
    </citation>
    <scope>NUCLEOTIDE SEQUENCE [LARGE SCALE GENOMIC DNA]</scope>
    <source>
        <strain evidence="2">TUCIM 6016</strain>
    </source>
</reference>
<proteinExistence type="predicted"/>
<sequence length="163" mass="17456">MTDWVTGDLQAPHGREKAEWRALSKREATAASNRSHLSLLLQLRIEWPAPGPAIRLVPPASVKPGASQSASFSARKAPDTGPTGLLALSLSRAKEFALSEGICPLSCRKSGPALRQSITSSRPFCGSWYRYAAAENRHRVNNMPGPGPCFFASARAMLTISAA</sequence>
<name>A0A2T4B5M2_9HYPO</name>
<accession>A0A2T4B5M2</accession>
<evidence type="ECO:0000313" key="2">
    <source>
        <dbReference type="Proteomes" id="UP000241546"/>
    </source>
</evidence>
<dbReference type="AlphaFoldDB" id="A0A2T4B5M2"/>